<keyword evidence="3 10" id="KW-1133">Transmembrane helix</keyword>
<keyword evidence="5 10" id="KW-0472">Membrane</keyword>
<dbReference type="CDD" id="cd14969">
    <property type="entry name" value="7tmA_Opsins_type2_animals"/>
    <property type="match status" value="1"/>
</dbReference>
<accession>A0ABQ9F9U7</accession>
<dbReference type="InterPro" id="IPR050125">
    <property type="entry name" value="GPCR_opsins"/>
</dbReference>
<dbReference type="InterPro" id="IPR000276">
    <property type="entry name" value="GPCR_Rhodpsn"/>
</dbReference>
<dbReference type="PANTHER" id="PTHR24240">
    <property type="entry name" value="OPSIN"/>
    <property type="match status" value="1"/>
</dbReference>
<dbReference type="Pfam" id="PF00001">
    <property type="entry name" value="7tm_1"/>
    <property type="match status" value="1"/>
</dbReference>
<keyword evidence="6" id="KW-1015">Disulfide bond</keyword>
<evidence type="ECO:0000256" key="8">
    <source>
        <dbReference type="ARBA" id="ARBA00023180"/>
    </source>
</evidence>
<evidence type="ECO:0000259" key="11">
    <source>
        <dbReference type="PROSITE" id="PS50262"/>
    </source>
</evidence>
<protein>
    <recommendedName>
        <fullName evidence="11">G-protein coupled receptors family 1 profile domain-containing protein</fullName>
    </recommendedName>
</protein>
<evidence type="ECO:0000256" key="6">
    <source>
        <dbReference type="ARBA" id="ARBA00023157"/>
    </source>
</evidence>
<organism evidence="12 13">
    <name type="scientific">Tegillarca granosa</name>
    <name type="common">Malaysian cockle</name>
    <name type="synonym">Anadara granosa</name>
    <dbReference type="NCBI Taxonomy" id="220873"/>
    <lineage>
        <taxon>Eukaryota</taxon>
        <taxon>Metazoa</taxon>
        <taxon>Spiralia</taxon>
        <taxon>Lophotrochozoa</taxon>
        <taxon>Mollusca</taxon>
        <taxon>Bivalvia</taxon>
        <taxon>Autobranchia</taxon>
        <taxon>Pteriomorphia</taxon>
        <taxon>Arcoida</taxon>
        <taxon>Arcoidea</taxon>
        <taxon>Arcidae</taxon>
        <taxon>Tegillarca</taxon>
    </lineage>
</organism>
<feature type="transmembrane region" description="Helical" evidence="10">
    <location>
        <begin position="106"/>
        <end position="127"/>
    </location>
</feature>
<sequence>IISIILNSLVIYVCFKQRNLLVASDYYIVNLAVSDLLLPVIGFPFAVTSSFGHKWNFGYPGCQAYGFIGFFCGVVSISTLTLMSFVRYVSVCRVELKFIVGQHTGVLIFGTYFYATLWAFPPIIGWGDYGIEPHGTSCTLKWNGNRIFVTFMLITCIILPVIIMNLCYGSIWSYLKKNTKYIAKWTSGRSMWKKREGYLIKITFTMCCAFMGTWTPYAVVSFWTAYGSEKTIPIRITLTAILLAKLASIINPFIYFLMNRKFSPHVKAYLLKTFRSVQLNSEAQ</sequence>
<gene>
    <name evidence="12" type="ORF">KUTeg_010374</name>
</gene>
<evidence type="ECO:0000313" key="12">
    <source>
        <dbReference type="EMBL" id="KAJ8313001.1"/>
    </source>
</evidence>
<evidence type="ECO:0000256" key="10">
    <source>
        <dbReference type="SAM" id="Phobius"/>
    </source>
</evidence>
<comment type="subcellular location">
    <subcellularLocation>
        <location evidence="1">Membrane</location>
        <topology evidence="1">Multi-pass membrane protein</topology>
    </subcellularLocation>
</comment>
<feature type="transmembrane region" description="Helical" evidence="10">
    <location>
        <begin position="147"/>
        <end position="175"/>
    </location>
</feature>
<feature type="transmembrane region" description="Helical" evidence="10">
    <location>
        <begin position="26"/>
        <end position="47"/>
    </location>
</feature>
<dbReference type="InterPro" id="IPR017452">
    <property type="entry name" value="GPCR_Rhodpsn_7TM"/>
</dbReference>
<evidence type="ECO:0000256" key="9">
    <source>
        <dbReference type="ARBA" id="ARBA00023224"/>
    </source>
</evidence>
<keyword evidence="13" id="KW-1185">Reference proteome</keyword>
<evidence type="ECO:0000256" key="1">
    <source>
        <dbReference type="ARBA" id="ARBA00004141"/>
    </source>
</evidence>
<evidence type="ECO:0000256" key="2">
    <source>
        <dbReference type="ARBA" id="ARBA00022692"/>
    </source>
</evidence>
<evidence type="ECO:0000256" key="3">
    <source>
        <dbReference type="ARBA" id="ARBA00022989"/>
    </source>
</evidence>
<feature type="domain" description="G-protein coupled receptors family 1 profile" evidence="11">
    <location>
        <begin position="6"/>
        <end position="255"/>
    </location>
</feature>
<dbReference type="PRINTS" id="PR01244">
    <property type="entry name" value="PEROPSIN"/>
</dbReference>
<keyword evidence="9" id="KW-0807">Transducer</keyword>
<keyword evidence="7" id="KW-0675">Receptor</keyword>
<dbReference type="SUPFAM" id="SSF81321">
    <property type="entry name" value="Family A G protein-coupled receptor-like"/>
    <property type="match status" value="1"/>
</dbReference>
<dbReference type="InterPro" id="IPR002962">
    <property type="entry name" value="Peropsin"/>
</dbReference>
<feature type="transmembrane region" description="Helical" evidence="10">
    <location>
        <begin position="67"/>
        <end position="86"/>
    </location>
</feature>
<evidence type="ECO:0000256" key="7">
    <source>
        <dbReference type="ARBA" id="ARBA00023170"/>
    </source>
</evidence>
<evidence type="ECO:0000313" key="13">
    <source>
        <dbReference type="Proteomes" id="UP001217089"/>
    </source>
</evidence>
<dbReference type="Proteomes" id="UP001217089">
    <property type="component" value="Unassembled WGS sequence"/>
</dbReference>
<reference evidence="12 13" key="1">
    <citation type="submission" date="2022-12" db="EMBL/GenBank/DDBJ databases">
        <title>Chromosome-level genome of Tegillarca granosa.</title>
        <authorList>
            <person name="Kim J."/>
        </authorList>
    </citation>
    <scope>NUCLEOTIDE SEQUENCE [LARGE SCALE GENOMIC DNA]</scope>
    <source>
        <strain evidence="12">Teg-2019</strain>
        <tissue evidence="12">Adductor muscle</tissue>
    </source>
</reference>
<feature type="transmembrane region" description="Helical" evidence="10">
    <location>
        <begin position="198"/>
        <end position="220"/>
    </location>
</feature>
<comment type="caution">
    <text evidence="12">The sequence shown here is derived from an EMBL/GenBank/DDBJ whole genome shotgun (WGS) entry which is preliminary data.</text>
</comment>
<dbReference type="EMBL" id="JARBDR010000440">
    <property type="protein sequence ID" value="KAJ8313001.1"/>
    <property type="molecule type" value="Genomic_DNA"/>
</dbReference>
<evidence type="ECO:0000256" key="5">
    <source>
        <dbReference type="ARBA" id="ARBA00023136"/>
    </source>
</evidence>
<dbReference type="PROSITE" id="PS50262">
    <property type="entry name" value="G_PROTEIN_RECEP_F1_2"/>
    <property type="match status" value="1"/>
</dbReference>
<keyword evidence="4" id="KW-0297">G-protein coupled receptor</keyword>
<feature type="non-terminal residue" evidence="12">
    <location>
        <position position="1"/>
    </location>
</feature>
<feature type="transmembrane region" description="Helical" evidence="10">
    <location>
        <begin position="232"/>
        <end position="257"/>
    </location>
</feature>
<keyword evidence="8" id="KW-0325">Glycoprotein</keyword>
<proteinExistence type="predicted"/>
<evidence type="ECO:0000256" key="4">
    <source>
        <dbReference type="ARBA" id="ARBA00023040"/>
    </source>
</evidence>
<keyword evidence="2 10" id="KW-0812">Transmembrane</keyword>
<name>A0ABQ9F9U7_TEGGR</name>
<dbReference type="PRINTS" id="PR00237">
    <property type="entry name" value="GPCRRHODOPSN"/>
</dbReference>
<dbReference type="Gene3D" id="1.20.1070.10">
    <property type="entry name" value="Rhodopsin 7-helix transmembrane proteins"/>
    <property type="match status" value="1"/>
</dbReference>